<dbReference type="InterPro" id="IPR000644">
    <property type="entry name" value="CBS_dom"/>
</dbReference>
<dbReference type="Gene3D" id="3.10.580.10">
    <property type="entry name" value="CBS-domain"/>
    <property type="match status" value="1"/>
</dbReference>
<dbReference type="RefSeq" id="WP_173290157.1">
    <property type="nucleotide sequence ID" value="NZ_AP021888.1"/>
</dbReference>
<feature type="domain" description="CNNM transmembrane" evidence="12">
    <location>
        <begin position="1"/>
        <end position="197"/>
    </location>
</feature>
<dbReference type="PROSITE" id="PS51371">
    <property type="entry name" value="CBS"/>
    <property type="match status" value="2"/>
</dbReference>
<evidence type="ECO:0000256" key="7">
    <source>
        <dbReference type="ARBA" id="ARBA00023136"/>
    </source>
</evidence>
<organism evidence="13 14">
    <name type="scientific">Thiosulfativibrio zosterae</name>
    <dbReference type="NCBI Taxonomy" id="2675053"/>
    <lineage>
        <taxon>Bacteria</taxon>
        <taxon>Pseudomonadati</taxon>
        <taxon>Pseudomonadota</taxon>
        <taxon>Gammaproteobacteria</taxon>
        <taxon>Thiotrichales</taxon>
        <taxon>Piscirickettsiaceae</taxon>
        <taxon>Thiosulfativibrio</taxon>
    </lineage>
</organism>
<protein>
    <submittedName>
        <fullName evidence="13">Membrane protein</fullName>
    </submittedName>
</protein>
<dbReference type="SUPFAM" id="SSF54631">
    <property type="entry name" value="CBS-domain pair"/>
    <property type="match status" value="1"/>
</dbReference>
<evidence type="ECO:0000256" key="8">
    <source>
        <dbReference type="PROSITE-ProRule" id="PRU00703"/>
    </source>
</evidence>
<evidence type="ECO:0000256" key="4">
    <source>
        <dbReference type="ARBA" id="ARBA00022737"/>
    </source>
</evidence>
<proteinExistence type="predicted"/>
<dbReference type="PROSITE" id="PS51846">
    <property type="entry name" value="CNNM"/>
    <property type="match status" value="1"/>
</dbReference>
<dbReference type="InterPro" id="IPR036318">
    <property type="entry name" value="FAD-bd_PCMH-like_sf"/>
</dbReference>
<dbReference type="SMART" id="SM01091">
    <property type="entry name" value="CorC_HlyC"/>
    <property type="match status" value="1"/>
</dbReference>
<evidence type="ECO:0000313" key="13">
    <source>
        <dbReference type="EMBL" id="BBP42595.1"/>
    </source>
</evidence>
<keyword evidence="3 9" id="KW-0812">Transmembrane</keyword>
<dbReference type="CDD" id="cd04590">
    <property type="entry name" value="CBS_pair_CorC_HlyC_assoc"/>
    <property type="match status" value="1"/>
</dbReference>
<evidence type="ECO:0000259" key="11">
    <source>
        <dbReference type="PROSITE" id="PS51371"/>
    </source>
</evidence>
<dbReference type="Proteomes" id="UP000501466">
    <property type="component" value="Chromosome"/>
</dbReference>
<feature type="domain" description="CBS" evidence="11">
    <location>
        <begin position="280"/>
        <end position="337"/>
    </location>
</feature>
<accession>A0A6F8PKH1</accession>
<evidence type="ECO:0000256" key="9">
    <source>
        <dbReference type="PROSITE-ProRule" id="PRU01193"/>
    </source>
</evidence>
<dbReference type="InterPro" id="IPR044751">
    <property type="entry name" value="Ion_transp-like_CBS"/>
</dbReference>
<dbReference type="AlphaFoldDB" id="A0A6F8PKH1"/>
<feature type="domain" description="CBS" evidence="11">
    <location>
        <begin position="216"/>
        <end position="276"/>
    </location>
</feature>
<dbReference type="InterPro" id="IPR046342">
    <property type="entry name" value="CBS_dom_sf"/>
</dbReference>
<evidence type="ECO:0000313" key="14">
    <source>
        <dbReference type="Proteomes" id="UP000501466"/>
    </source>
</evidence>
<dbReference type="GO" id="GO:0005886">
    <property type="term" value="C:plasma membrane"/>
    <property type="evidence" value="ECO:0007669"/>
    <property type="project" value="UniProtKB-SubCell"/>
</dbReference>
<dbReference type="KEGG" id="tzo:THMIRHAT_03410"/>
<gene>
    <name evidence="13" type="ORF">THMIRHAT_03410</name>
</gene>
<keyword evidence="14" id="KW-1185">Reference proteome</keyword>
<evidence type="ECO:0000256" key="6">
    <source>
        <dbReference type="ARBA" id="ARBA00023122"/>
    </source>
</evidence>
<dbReference type="PANTHER" id="PTHR43099">
    <property type="entry name" value="UPF0053 PROTEIN YRKA"/>
    <property type="match status" value="1"/>
</dbReference>
<comment type="subcellular location">
    <subcellularLocation>
        <location evidence="1">Cell membrane</location>
        <topology evidence="1">Multi-pass membrane protein</topology>
    </subcellularLocation>
</comment>
<evidence type="ECO:0000256" key="10">
    <source>
        <dbReference type="SAM" id="Phobius"/>
    </source>
</evidence>
<sequence length="440" mass="48791">MNAFFILAFLIVLSAYFSLAEMALASSRQSRLAQMAEDGDARAKKALKIKEDPSRLLAATQTGITAAALLVGIYGESAMSLFFVEFLSHYFPILISWVEEIAFTLTIILVTAVTIILAEIVPKRIAIAQPEKVAVFCAPFMLFFINMMTPAVFILSWISDKILLILPVDNAPSVTSIEDILAYVDEGKRCGTLAPEESHLVGNIFKFDDRSLASIMTPITDVVWLNLMAPKEENMRTLRETPHSRMPICNGDLQHIIGIVESQHILKSALDGEIDFAEIHIEQPLFIPSTLSLFDLLRTFRQKRATFALVVSEFGLNEGIVTMDDLVLSLVGDMMPTGDNPEDALAIKRPDGSWLLDGLLAIDDLKVKLDIHYINQEELGNFHTVGGFVLASLGRIPRKTEQFDWSGWSFEVVDVDNNRVDQVLATKLGSTKTKNNESTP</sequence>
<dbReference type="InterPro" id="IPR051676">
    <property type="entry name" value="UPF0053_domain"/>
</dbReference>
<dbReference type="Pfam" id="PF00571">
    <property type="entry name" value="CBS"/>
    <property type="match status" value="2"/>
</dbReference>
<dbReference type="PANTHER" id="PTHR43099:SF5">
    <property type="entry name" value="HLYC_CORC FAMILY TRANSPORTER"/>
    <property type="match status" value="1"/>
</dbReference>
<reference evidence="14" key="1">
    <citation type="submission" date="2019-11" db="EMBL/GenBank/DDBJ databases">
        <title>Isolation and characterization of two novel species in the genus Thiomicrorhabdus.</title>
        <authorList>
            <person name="Mochizuki J."/>
            <person name="Kojima H."/>
            <person name="Fukui M."/>
        </authorList>
    </citation>
    <scope>NUCLEOTIDE SEQUENCE [LARGE SCALE GENOMIC DNA]</scope>
    <source>
        <strain evidence="14">AkT22</strain>
    </source>
</reference>
<evidence type="ECO:0000256" key="2">
    <source>
        <dbReference type="ARBA" id="ARBA00022475"/>
    </source>
</evidence>
<keyword evidence="4" id="KW-0677">Repeat</keyword>
<dbReference type="SUPFAM" id="SSF56176">
    <property type="entry name" value="FAD-binding/transporter-associated domain-like"/>
    <property type="match status" value="1"/>
</dbReference>
<evidence type="ECO:0000256" key="3">
    <source>
        <dbReference type="ARBA" id="ARBA00022692"/>
    </source>
</evidence>
<keyword evidence="6 8" id="KW-0129">CBS domain</keyword>
<evidence type="ECO:0000256" key="5">
    <source>
        <dbReference type="ARBA" id="ARBA00022989"/>
    </source>
</evidence>
<dbReference type="Pfam" id="PF01595">
    <property type="entry name" value="CNNM"/>
    <property type="match status" value="1"/>
</dbReference>
<dbReference type="InterPro" id="IPR002550">
    <property type="entry name" value="CNNM"/>
</dbReference>
<dbReference type="Pfam" id="PF03471">
    <property type="entry name" value="CorC_HlyC"/>
    <property type="match status" value="1"/>
</dbReference>
<keyword evidence="2" id="KW-1003">Cell membrane</keyword>
<dbReference type="InterPro" id="IPR005170">
    <property type="entry name" value="Transptr-assoc_dom"/>
</dbReference>
<keyword evidence="7 9" id="KW-0472">Membrane</keyword>
<dbReference type="InterPro" id="IPR016169">
    <property type="entry name" value="FAD-bd_PCMH_sub2"/>
</dbReference>
<dbReference type="Gene3D" id="3.30.465.10">
    <property type="match status" value="1"/>
</dbReference>
<keyword evidence="5 9" id="KW-1133">Transmembrane helix</keyword>
<dbReference type="EMBL" id="AP021888">
    <property type="protein sequence ID" value="BBP42595.1"/>
    <property type="molecule type" value="Genomic_DNA"/>
</dbReference>
<name>A0A6F8PKH1_9GAMM</name>
<dbReference type="GO" id="GO:0050660">
    <property type="term" value="F:flavin adenine dinucleotide binding"/>
    <property type="evidence" value="ECO:0007669"/>
    <property type="project" value="InterPro"/>
</dbReference>
<evidence type="ECO:0000259" key="12">
    <source>
        <dbReference type="PROSITE" id="PS51846"/>
    </source>
</evidence>
<evidence type="ECO:0000256" key="1">
    <source>
        <dbReference type="ARBA" id="ARBA00004651"/>
    </source>
</evidence>
<feature type="transmembrane region" description="Helical" evidence="10">
    <location>
        <begin position="103"/>
        <end position="121"/>
    </location>
</feature>
<feature type="transmembrane region" description="Helical" evidence="10">
    <location>
        <begin position="133"/>
        <end position="158"/>
    </location>
</feature>